<keyword evidence="9 21" id="KW-0812">Transmembrane</keyword>
<dbReference type="Gene3D" id="1.10.510.10">
    <property type="entry name" value="Transferase(Phosphotransferase) domain 1"/>
    <property type="match status" value="1"/>
</dbReference>
<dbReference type="EC" id="2.7.11.1" evidence="3"/>
<dbReference type="PRINTS" id="PR00019">
    <property type="entry name" value="LEURICHRPT"/>
</dbReference>
<proteinExistence type="inferred from homology"/>
<dbReference type="Pfam" id="PF07714">
    <property type="entry name" value="PK_Tyr_Ser-Thr"/>
    <property type="match status" value="1"/>
</dbReference>
<reference evidence="23 24" key="1">
    <citation type="journal article" date="2015" name="Proc. Natl. Acad. Sci. U.S.A.">
        <title>The resurrection genome of Boea hygrometrica: A blueprint for survival of dehydration.</title>
        <authorList>
            <person name="Xiao L."/>
            <person name="Yang G."/>
            <person name="Zhang L."/>
            <person name="Yang X."/>
            <person name="Zhao S."/>
            <person name="Ji Z."/>
            <person name="Zhou Q."/>
            <person name="Hu M."/>
            <person name="Wang Y."/>
            <person name="Chen M."/>
            <person name="Xu Y."/>
            <person name="Jin H."/>
            <person name="Xiao X."/>
            <person name="Hu G."/>
            <person name="Bao F."/>
            <person name="Hu Y."/>
            <person name="Wan P."/>
            <person name="Li L."/>
            <person name="Deng X."/>
            <person name="Kuang T."/>
            <person name="Xiang C."/>
            <person name="Zhu J.K."/>
            <person name="Oliver M.J."/>
            <person name="He Y."/>
        </authorList>
    </citation>
    <scope>NUCLEOTIDE SEQUENCE [LARGE SCALE GENOMIC DNA]</scope>
    <source>
        <strain evidence="24">cv. XS01</strain>
    </source>
</reference>
<evidence type="ECO:0000256" key="4">
    <source>
        <dbReference type="ARBA" id="ARBA00022475"/>
    </source>
</evidence>
<dbReference type="GO" id="GO:0006952">
    <property type="term" value="P:defense response"/>
    <property type="evidence" value="ECO:0007669"/>
    <property type="project" value="UniProtKB-ARBA"/>
</dbReference>
<keyword evidence="15 21" id="KW-1133">Transmembrane helix</keyword>
<evidence type="ECO:0000256" key="14">
    <source>
        <dbReference type="ARBA" id="ARBA00022840"/>
    </source>
</evidence>
<evidence type="ECO:0000256" key="17">
    <source>
        <dbReference type="ARBA" id="ARBA00023170"/>
    </source>
</evidence>
<evidence type="ECO:0000256" key="3">
    <source>
        <dbReference type="ARBA" id="ARBA00012513"/>
    </source>
</evidence>
<evidence type="ECO:0000256" key="5">
    <source>
        <dbReference type="ARBA" id="ARBA00022527"/>
    </source>
</evidence>
<evidence type="ECO:0000256" key="19">
    <source>
        <dbReference type="ARBA" id="ARBA00047899"/>
    </source>
</evidence>
<keyword evidence="13 23" id="KW-0418">Kinase</keyword>
<dbReference type="Gene3D" id="3.80.10.10">
    <property type="entry name" value="Ribonuclease Inhibitor"/>
    <property type="match status" value="2"/>
</dbReference>
<evidence type="ECO:0000256" key="18">
    <source>
        <dbReference type="ARBA" id="ARBA00023180"/>
    </source>
</evidence>
<evidence type="ECO:0000256" key="9">
    <source>
        <dbReference type="ARBA" id="ARBA00022692"/>
    </source>
</evidence>
<dbReference type="PROSITE" id="PS50011">
    <property type="entry name" value="PROTEIN_KINASE_DOM"/>
    <property type="match status" value="1"/>
</dbReference>
<dbReference type="GO" id="GO:0033612">
    <property type="term" value="F:receptor serine/threonine kinase binding"/>
    <property type="evidence" value="ECO:0007669"/>
    <property type="project" value="TreeGrafter"/>
</dbReference>
<dbReference type="GO" id="GO:0005524">
    <property type="term" value="F:ATP binding"/>
    <property type="evidence" value="ECO:0007669"/>
    <property type="project" value="UniProtKB-KW"/>
</dbReference>
<dbReference type="GO" id="GO:0051707">
    <property type="term" value="P:response to other organism"/>
    <property type="evidence" value="ECO:0007669"/>
    <property type="project" value="UniProtKB-ARBA"/>
</dbReference>
<organism evidence="23 24">
    <name type="scientific">Dorcoceras hygrometricum</name>
    <dbReference type="NCBI Taxonomy" id="472368"/>
    <lineage>
        <taxon>Eukaryota</taxon>
        <taxon>Viridiplantae</taxon>
        <taxon>Streptophyta</taxon>
        <taxon>Embryophyta</taxon>
        <taxon>Tracheophyta</taxon>
        <taxon>Spermatophyta</taxon>
        <taxon>Magnoliopsida</taxon>
        <taxon>eudicotyledons</taxon>
        <taxon>Gunneridae</taxon>
        <taxon>Pentapetalae</taxon>
        <taxon>asterids</taxon>
        <taxon>lamiids</taxon>
        <taxon>Lamiales</taxon>
        <taxon>Gesneriaceae</taxon>
        <taxon>Didymocarpoideae</taxon>
        <taxon>Trichosporeae</taxon>
        <taxon>Loxocarpinae</taxon>
        <taxon>Dorcoceras</taxon>
    </lineage>
</organism>
<dbReference type="SMART" id="SM00369">
    <property type="entry name" value="LRR_TYP"/>
    <property type="match status" value="4"/>
</dbReference>
<dbReference type="SMART" id="SM00220">
    <property type="entry name" value="S_TKc"/>
    <property type="match status" value="1"/>
</dbReference>
<keyword evidence="10" id="KW-0732">Signal</keyword>
<feature type="transmembrane region" description="Helical" evidence="21">
    <location>
        <begin position="341"/>
        <end position="363"/>
    </location>
</feature>
<evidence type="ECO:0000256" key="21">
    <source>
        <dbReference type="SAM" id="Phobius"/>
    </source>
</evidence>
<dbReference type="FunFam" id="3.80.10.10:FF:000400">
    <property type="entry name" value="Nuclear pore complex protein NUP107"/>
    <property type="match status" value="1"/>
</dbReference>
<comment type="catalytic activity">
    <reaction evidence="19">
        <text>L-threonyl-[protein] + ATP = O-phospho-L-threonyl-[protein] + ADP + H(+)</text>
        <dbReference type="Rhea" id="RHEA:46608"/>
        <dbReference type="Rhea" id="RHEA-COMP:11060"/>
        <dbReference type="Rhea" id="RHEA-COMP:11605"/>
        <dbReference type="ChEBI" id="CHEBI:15378"/>
        <dbReference type="ChEBI" id="CHEBI:30013"/>
        <dbReference type="ChEBI" id="CHEBI:30616"/>
        <dbReference type="ChEBI" id="CHEBI:61977"/>
        <dbReference type="ChEBI" id="CHEBI:456216"/>
        <dbReference type="EC" id="2.7.11.1"/>
    </reaction>
</comment>
<dbReference type="InterPro" id="IPR008271">
    <property type="entry name" value="Ser/Thr_kinase_AS"/>
</dbReference>
<dbReference type="InterPro" id="IPR000719">
    <property type="entry name" value="Prot_kinase_dom"/>
</dbReference>
<keyword evidence="17 23" id="KW-0675">Receptor</keyword>
<evidence type="ECO:0000256" key="10">
    <source>
        <dbReference type="ARBA" id="ARBA00022729"/>
    </source>
</evidence>
<comment type="similarity">
    <text evidence="2">Belongs to the protein kinase superfamily. Ser/Thr protein kinase family.</text>
</comment>
<evidence type="ECO:0000256" key="6">
    <source>
        <dbReference type="ARBA" id="ARBA00022553"/>
    </source>
</evidence>
<keyword evidence="14" id="KW-0067">ATP-binding</keyword>
<dbReference type="InterPro" id="IPR050647">
    <property type="entry name" value="Plant_LRR-RLKs"/>
</dbReference>
<dbReference type="PANTHER" id="PTHR48056">
    <property type="entry name" value="LRR RECEPTOR-LIKE SERINE/THREONINE-PROTEIN KINASE-RELATED"/>
    <property type="match status" value="1"/>
</dbReference>
<dbReference type="AlphaFoldDB" id="A0A2Z7C9S6"/>
<evidence type="ECO:0000256" key="20">
    <source>
        <dbReference type="ARBA" id="ARBA00048679"/>
    </source>
</evidence>
<dbReference type="GO" id="GO:0004674">
    <property type="term" value="F:protein serine/threonine kinase activity"/>
    <property type="evidence" value="ECO:0007669"/>
    <property type="project" value="UniProtKB-KW"/>
</dbReference>
<evidence type="ECO:0000313" key="23">
    <source>
        <dbReference type="EMBL" id="KZV43309.1"/>
    </source>
</evidence>
<evidence type="ECO:0000259" key="22">
    <source>
        <dbReference type="PROSITE" id="PS50011"/>
    </source>
</evidence>
<dbReference type="InterPro" id="IPR003591">
    <property type="entry name" value="Leu-rich_rpt_typical-subtyp"/>
</dbReference>
<dbReference type="OrthoDB" id="676979at2759"/>
<evidence type="ECO:0000256" key="2">
    <source>
        <dbReference type="ARBA" id="ARBA00008684"/>
    </source>
</evidence>
<keyword evidence="6" id="KW-0597">Phosphoprotein</keyword>
<dbReference type="InterPro" id="IPR001245">
    <property type="entry name" value="Ser-Thr/Tyr_kinase_cat_dom"/>
</dbReference>
<dbReference type="InterPro" id="IPR013210">
    <property type="entry name" value="LRR_N_plant-typ"/>
</dbReference>
<evidence type="ECO:0000256" key="7">
    <source>
        <dbReference type="ARBA" id="ARBA00022614"/>
    </source>
</evidence>
<dbReference type="FunFam" id="1.10.510.10:FF:000358">
    <property type="entry name" value="Putative leucine-rich repeat receptor-like serine/threonine-protein kinase"/>
    <property type="match status" value="1"/>
</dbReference>
<name>A0A2Z7C9S6_9LAMI</name>
<evidence type="ECO:0000256" key="13">
    <source>
        <dbReference type="ARBA" id="ARBA00022777"/>
    </source>
</evidence>
<dbReference type="InterPro" id="IPR001611">
    <property type="entry name" value="Leu-rich_rpt"/>
</dbReference>
<dbReference type="Gene3D" id="3.30.200.20">
    <property type="entry name" value="Phosphorylase Kinase, domain 1"/>
    <property type="match status" value="1"/>
</dbReference>
<evidence type="ECO:0000256" key="15">
    <source>
        <dbReference type="ARBA" id="ARBA00022989"/>
    </source>
</evidence>
<accession>A0A2Z7C9S6</accession>
<comment type="subcellular location">
    <subcellularLocation>
        <location evidence="1">Cell membrane</location>
        <topology evidence="1">Single-pass membrane protein</topology>
    </subcellularLocation>
</comment>
<evidence type="ECO:0000256" key="8">
    <source>
        <dbReference type="ARBA" id="ARBA00022679"/>
    </source>
</evidence>
<sequence>MEKLVFINHPYSTLFLLCFFFYFGGRPASCKSNETDFSALLAFKHRMDDDPFGSLRSWNETDHFCDWEGILCSRRHRGRVVSINLSFYGEIPEEFGRLRQLEVVEFSNNSFSGEIPRNLSTCSNLYYLNLIDNQLEGTRGLTLPKLKELNLAGNDFDGNVPVSLSNVSFLERLSLSSKGNDFYGAIPKSVSNCTRLLILALSSNYLSGQIPQELATLSSIWSIDLSRNDFTGSIPVENGSSLINLRVIPTGLVSLQGLQELDLSQNNLSGSIPNFLGNMLNLKSLNLSFNKLRGEVPTQGVFRNRTAISLQGNDHLCGGIDLLDLPPCESTNFKTKNESHLLKILISTLGGIAVCVILCACIYKLPYRKRISEQEAQNSVRNPWRQQTPVAVKVFNLEVRGASKSFVKECEAIKGIRHRNLLKILSVCKGTNFQGIDFVAVVYELMPAGSLEKWLHKDPACEESEPQSESNKKNLRLTQRLNVVIDVASAVEYLHCGNDSVIIHGDLKPSNILLDENMTAHVGDFGLTRVASSVFPAYEGISSSMAIKGTIGYIPPGDVYSFGILVLEMFTNIRPNDDASLNGRSSLHHLVNHALKNQDLSYVMSQIFVNEDTNDSRTRECVSRILEIGVACSFESPKDRMVMSDVVRELNKILKAYQHKHSIGK</sequence>
<keyword evidence="8" id="KW-0808">Transferase</keyword>
<evidence type="ECO:0000256" key="1">
    <source>
        <dbReference type="ARBA" id="ARBA00004162"/>
    </source>
</evidence>
<dbReference type="Pfam" id="PF00560">
    <property type="entry name" value="LRR_1"/>
    <property type="match status" value="4"/>
</dbReference>
<keyword evidence="11" id="KW-0677">Repeat</keyword>
<keyword evidence="4" id="KW-1003">Cell membrane</keyword>
<keyword evidence="18" id="KW-0325">Glycoprotein</keyword>
<keyword evidence="12" id="KW-0547">Nucleotide-binding</keyword>
<dbReference type="SUPFAM" id="SSF56112">
    <property type="entry name" value="Protein kinase-like (PK-like)"/>
    <property type="match status" value="1"/>
</dbReference>
<evidence type="ECO:0000256" key="12">
    <source>
        <dbReference type="ARBA" id="ARBA00022741"/>
    </source>
</evidence>
<dbReference type="InterPro" id="IPR011009">
    <property type="entry name" value="Kinase-like_dom_sf"/>
</dbReference>
<keyword evidence="7" id="KW-0433">Leucine-rich repeat</keyword>
<feature type="domain" description="Protein kinase" evidence="22">
    <location>
        <begin position="365"/>
        <end position="654"/>
    </location>
</feature>
<dbReference type="PROSITE" id="PS51450">
    <property type="entry name" value="LRR"/>
    <property type="match status" value="1"/>
</dbReference>
<comment type="catalytic activity">
    <reaction evidence="20">
        <text>L-seryl-[protein] + ATP = O-phospho-L-seryl-[protein] + ADP + H(+)</text>
        <dbReference type="Rhea" id="RHEA:17989"/>
        <dbReference type="Rhea" id="RHEA-COMP:9863"/>
        <dbReference type="Rhea" id="RHEA-COMP:11604"/>
        <dbReference type="ChEBI" id="CHEBI:15378"/>
        <dbReference type="ChEBI" id="CHEBI:29999"/>
        <dbReference type="ChEBI" id="CHEBI:30616"/>
        <dbReference type="ChEBI" id="CHEBI:83421"/>
        <dbReference type="ChEBI" id="CHEBI:456216"/>
        <dbReference type="EC" id="2.7.11.1"/>
    </reaction>
</comment>
<gene>
    <name evidence="23" type="ORF">F511_35707</name>
</gene>
<dbReference type="PROSITE" id="PS00108">
    <property type="entry name" value="PROTEIN_KINASE_ST"/>
    <property type="match status" value="1"/>
</dbReference>
<keyword evidence="16 21" id="KW-0472">Membrane</keyword>
<evidence type="ECO:0000313" key="24">
    <source>
        <dbReference type="Proteomes" id="UP000250235"/>
    </source>
</evidence>
<dbReference type="EMBL" id="KQ998138">
    <property type="protein sequence ID" value="KZV43309.1"/>
    <property type="molecule type" value="Genomic_DNA"/>
</dbReference>
<dbReference type="SUPFAM" id="SSF52058">
    <property type="entry name" value="L domain-like"/>
    <property type="match status" value="1"/>
</dbReference>
<evidence type="ECO:0000256" key="16">
    <source>
        <dbReference type="ARBA" id="ARBA00023136"/>
    </source>
</evidence>
<dbReference type="Proteomes" id="UP000250235">
    <property type="component" value="Unassembled WGS sequence"/>
</dbReference>
<dbReference type="Pfam" id="PF08263">
    <property type="entry name" value="LRRNT_2"/>
    <property type="match status" value="1"/>
</dbReference>
<keyword evidence="5" id="KW-0723">Serine/threonine-protein kinase</keyword>
<dbReference type="GO" id="GO:0005886">
    <property type="term" value="C:plasma membrane"/>
    <property type="evidence" value="ECO:0007669"/>
    <property type="project" value="UniProtKB-SubCell"/>
</dbReference>
<protein>
    <recommendedName>
        <fullName evidence="3">non-specific serine/threonine protein kinase</fullName>
        <ecNumber evidence="3">2.7.11.1</ecNumber>
    </recommendedName>
</protein>
<evidence type="ECO:0000256" key="11">
    <source>
        <dbReference type="ARBA" id="ARBA00022737"/>
    </source>
</evidence>
<dbReference type="PANTHER" id="PTHR48056:SF89">
    <property type="entry name" value="OS06G0585982 PROTEIN"/>
    <property type="match status" value="1"/>
</dbReference>
<keyword evidence="24" id="KW-1185">Reference proteome</keyword>
<dbReference type="InterPro" id="IPR032675">
    <property type="entry name" value="LRR_dom_sf"/>
</dbReference>